<evidence type="ECO:0000256" key="1">
    <source>
        <dbReference type="SAM" id="Phobius"/>
    </source>
</evidence>
<gene>
    <name evidence="2" type="ORF">NQ502_07695</name>
</gene>
<keyword evidence="1" id="KW-0472">Membrane</keyword>
<protein>
    <submittedName>
        <fullName evidence="2">Uncharacterized protein</fullName>
    </submittedName>
</protein>
<dbReference type="RefSeq" id="WP_260046695.1">
    <property type="nucleotide sequence ID" value="NZ_CABLBR010000003.1"/>
</dbReference>
<feature type="transmembrane region" description="Helical" evidence="1">
    <location>
        <begin position="6"/>
        <end position="27"/>
    </location>
</feature>
<keyword evidence="1" id="KW-1133">Transmembrane helix</keyword>
<dbReference type="EMBL" id="CP102290">
    <property type="protein sequence ID" value="UWP60900.1"/>
    <property type="molecule type" value="Genomic_DNA"/>
</dbReference>
<evidence type="ECO:0000313" key="2">
    <source>
        <dbReference type="EMBL" id="UWP60900.1"/>
    </source>
</evidence>
<keyword evidence="1" id="KW-0812">Transmembrane</keyword>
<dbReference type="Proteomes" id="UP001060164">
    <property type="component" value="Chromosome"/>
</dbReference>
<organism evidence="2 3">
    <name type="scientific">Ruminococcus gauvreauii</name>
    <dbReference type="NCBI Taxonomy" id="438033"/>
    <lineage>
        <taxon>Bacteria</taxon>
        <taxon>Bacillati</taxon>
        <taxon>Bacillota</taxon>
        <taxon>Clostridia</taxon>
        <taxon>Eubacteriales</taxon>
        <taxon>Oscillospiraceae</taxon>
        <taxon>Ruminococcus</taxon>
    </lineage>
</organism>
<accession>A0ABY5VK25</accession>
<keyword evidence="3" id="KW-1185">Reference proteome</keyword>
<sequence length="44" mass="4883">MGYKVFFGILAGLAIVGLIASIAWMGLTKEKRMKIQAEKRSRKA</sequence>
<reference evidence="2" key="1">
    <citation type="journal article" date="2022" name="Cell">
        <title>Design, construction, and in vivo augmentation of a complex gut microbiome.</title>
        <authorList>
            <person name="Cheng A.G."/>
            <person name="Ho P.Y."/>
            <person name="Aranda-Diaz A."/>
            <person name="Jain S."/>
            <person name="Yu F.B."/>
            <person name="Meng X."/>
            <person name="Wang M."/>
            <person name="Iakiviak M."/>
            <person name="Nagashima K."/>
            <person name="Zhao A."/>
            <person name="Murugkar P."/>
            <person name="Patil A."/>
            <person name="Atabakhsh K."/>
            <person name="Weakley A."/>
            <person name="Yan J."/>
            <person name="Brumbaugh A.R."/>
            <person name="Higginbottom S."/>
            <person name="Dimas A."/>
            <person name="Shiver A.L."/>
            <person name="Deutschbauer A."/>
            <person name="Neff N."/>
            <person name="Sonnenburg J.L."/>
            <person name="Huang K.C."/>
            <person name="Fischbach M.A."/>
        </authorList>
    </citation>
    <scope>NUCLEOTIDE SEQUENCE</scope>
    <source>
        <strain evidence="2">DSM 19829</strain>
    </source>
</reference>
<name>A0ABY5VK25_9FIRM</name>
<proteinExistence type="predicted"/>
<evidence type="ECO:0000313" key="3">
    <source>
        <dbReference type="Proteomes" id="UP001060164"/>
    </source>
</evidence>